<dbReference type="GeneID" id="19125045"/>
<dbReference type="AlphaFoldDB" id="W6Z2H7"/>
<dbReference type="Pfam" id="PF12796">
    <property type="entry name" value="Ank_2"/>
    <property type="match status" value="1"/>
</dbReference>
<dbReference type="Pfam" id="PF22939">
    <property type="entry name" value="WHD_GPIID"/>
    <property type="match status" value="1"/>
</dbReference>
<reference evidence="5 6" key="1">
    <citation type="journal article" date="2013" name="PLoS Genet.">
        <title>Comparative genome structure, secondary metabolite, and effector coding capacity across Cochliobolus pathogens.</title>
        <authorList>
            <person name="Condon B.J."/>
            <person name="Leng Y."/>
            <person name="Wu D."/>
            <person name="Bushley K.E."/>
            <person name="Ohm R.A."/>
            <person name="Otillar R."/>
            <person name="Martin J."/>
            <person name="Schackwitz W."/>
            <person name="Grimwood J."/>
            <person name="MohdZainudin N."/>
            <person name="Xue C."/>
            <person name="Wang R."/>
            <person name="Manning V.A."/>
            <person name="Dhillon B."/>
            <person name="Tu Z.J."/>
            <person name="Steffenson B.J."/>
            <person name="Salamov A."/>
            <person name="Sun H."/>
            <person name="Lowry S."/>
            <person name="LaButti K."/>
            <person name="Han J."/>
            <person name="Copeland A."/>
            <person name="Lindquist E."/>
            <person name="Barry K."/>
            <person name="Schmutz J."/>
            <person name="Baker S.E."/>
            <person name="Ciuffetti L.M."/>
            <person name="Grigoriev I.V."/>
            <person name="Zhong S."/>
            <person name="Turgeon B.G."/>
        </authorList>
    </citation>
    <scope>NUCLEOTIDE SEQUENCE [LARGE SCALE GENOMIC DNA]</scope>
    <source>
        <strain evidence="5 6">ATCC 44560</strain>
    </source>
</reference>
<dbReference type="GO" id="GO:0009116">
    <property type="term" value="P:nucleoside metabolic process"/>
    <property type="evidence" value="ECO:0007669"/>
    <property type="project" value="InterPro"/>
</dbReference>
<evidence type="ECO:0000259" key="3">
    <source>
        <dbReference type="Pfam" id="PF22939"/>
    </source>
</evidence>
<evidence type="ECO:0000313" key="6">
    <source>
        <dbReference type="Proteomes" id="UP000054032"/>
    </source>
</evidence>
<dbReference type="Gene3D" id="1.25.40.20">
    <property type="entry name" value="Ankyrin repeat-containing domain"/>
    <property type="match status" value="1"/>
</dbReference>
<proteinExistence type="predicted"/>
<evidence type="ECO:0000256" key="2">
    <source>
        <dbReference type="PROSITE-ProRule" id="PRU00023"/>
    </source>
</evidence>
<accession>W6Z2H7</accession>
<dbReference type="PANTHER" id="PTHR10039">
    <property type="entry name" value="AMELOGENIN"/>
    <property type="match status" value="1"/>
</dbReference>
<dbReference type="GO" id="GO:0003824">
    <property type="term" value="F:catalytic activity"/>
    <property type="evidence" value="ECO:0007669"/>
    <property type="project" value="InterPro"/>
</dbReference>
<dbReference type="eggNOG" id="KOG4177">
    <property type="taxonomic scope" value="Eukaryota"/>
</dbReference>
<dbReference type="InterPro" id="IPR056884">
    <property type="entry name" value="NPHP3-like_N"/>
</dbReference>
<feature type="repeat" description="ANK" evidence="2">
    <location>
        <begin position="775"/>
        <end position="807"/>
    </location>
</feature>
<dbReference type="InterPro" id="IPR054471">
    <property type="entry name" value="GPIID_WHD"/>
</dbReference>
<feature type="repeat" description="ANK" evidence="2">
    <location>
        <begin position="808"/>
        <end position="840"/>
    </location>
</feature>
<dbReference type="RefSeq" id="XP_007689546.1">
    <property type="nucleotide sequence ID" value="XM_007691356.1"/>
</dbReference>
<feature type="repeat" description="ANK" evidence="2">
    <location>
        <begin position="841"/>
        <end position="873"/>
    </location>
</feature>
<dbReference type="HOGENOM" id="CLU_000288_34_2_1"/>
<dbReference type="SMART" id="SM00248">
    <property type="entry name" value="ANK"/>
    <property type="match status" value="4"/>
</dbReference>
<name>W6Z2H7_COCMI</name>
<dbReference type="SUPFAM" id="SSF48403">
    <property type="entry name" value="Ankyrin repeat"/>
    <property type="match status" value="1"/>
</dbReference>
<dbReference type="InterPro" id="IPR027417">
    <property type="entry name" value="P-loop_NTPase"/>
</dbReference>
<gene>
    <name evidence="5" type="ORF">COCMIDRAFT_6696</name>
</gene>
<feature type="domain" description="GPI inositol-deacylase winged helix" evidence="3">
    <location>
        <begin position="628"/>
        <end position="709"/>
    </location>
</feature>
<sequence>MLDQEHPTLSKPPNDQNSYTLGSIKEHNIVIACLPKGKYGNNPAATVATRMVSTFPFIKVGLMVGIGGGIPPKVRLRDVVISTPAGQYPGVVQWDMGKAEKNSNFKRTGALNNPPSALLTALTILESNHEMRGSKTREYLDDLGKKWPNMVPKYTNSDSLEDPLFRQDDSRRALSSWKAMLLMFWEMMLFLLGSVAKSKNDGTKRKPGDMRVHYGLIASGNQVIKDAKFRDSLNASLDGHVLCVEMEAAGLMNDFPCIVIRGICDYADSEKNKDWQEYAAAVAAACAKELLEHVQPSDVDGERPVKDILSDVHDTVSKTEADVKTVRSRLDRKEDLDVLNWLTPTDYGPRQSDVLRRREQGTGQWILDSFKYQNWLKTEKQTLFCSGIPGAGKTILTSIVIDDLTTQFSEDPSVGIAYIYCNFQRQSEQSIDDLLISLLKQLAESQPSSLESIKDLYRRHDTQRTRPSLEEISSTLRSVVASYSRVFIVVDALDECQTSNDCRGRFLSTIFDLQASIFATSRINGEIAKEFENATSIEIRATDGDVDVYLNARMKLQSSDILDDPIRAMIKEEVIGTIDGMFLLAELRINSLITLPTKGHIKEALRNFAKGMEGLKAIYDMAMERIESQGIESRDLAKQILAWIVYAKRPLSTSELQHAVAVRPNITKLDKDYLPTIDRLRSLCAGLVTIDEESNIIRLVHYTTQEYFERIGNKWKTDAQFHIASTCLTYLSFDVFKTDPCSSKEELEKRFQENEFLAYTAKHWGKHAAMVEDGYGHDPLHIASRAGDYRTVEMLLNKGADPNGQERNQGSALCVALISGNMEIAKILLEKGANPNEHCRNGITALSIASSFGHIDVVRILLKNGANPNGRSRERIRAFPWVEGYRDALTAAHVRKNYEVVNLLVENGAEIVLEGKKDRRYPFWSDYFSEDREKPKWLKIRQIS</sequence>
<dbReference type="InterPro" id="IPR036770">
    <property type="entry name" value="Ankyrin_rpt-contain_sf"/>
</dbReference>
<dbReference type="SUPFAM" id="SSF53167">
    <property type="entry name" value="Purine and uridine phosphorylases"/>
    <property type="match status" value="1"/>
</dbReference>
<dbReference type="SUPFAM" id="SSF52540">
    <property type="entry name" value="P-loop containing nucleoside triphosphate hydrolases"/>
    <property type="match status" value="1"/>
</dbReference>
<protein>
    <submittedName>
        <fullName evidence="5">Uncharacterized protein</fullName>
    </submittedName>
</protein>
<dbReference type="Pfam" id="PF24883">
    <property type="entry name" value="NPHP3_N"/>
    <property type="match status" value="1"/>
</dbReference>
<dbReference type="PROSITE" id="PS50297">
    <property type="entry name" value="ANK_REP_REGION"/>
    <property type="match status" value="3"/>
</dbReference>
<dbReference type="PANTHER" id="PTHR10039:SF15">
    <property type="entry name" value="NACHT DOMAIN-CONTAINING PROTEIN"/>
    <property type="match status" value="1"/>
</dbReference>
<dbReference type="EMBL" id="KI964016">
    <property type="protein sequence ID" value="EUC43918.1"/>
    <property type="molecule type" value="Genomic_DNA"/>
</dbReference>
<keyword evidence="1" id="KW-0677">Repeat</keyword>
<dbReference type="Proteomes" id="UP000054032">
    <property type="component" value="Unassembled WGS sequence"/>
</dbReference>
<evidence type="ECO:0000256" key="1">
    <source>
        <dbReference type="ARBA" id="ARBA00022737"/>
    </source>
</evidence>
<dbReference type="InterPro" id="IPR002110">
    <property type="entry name" value="Ankyrin_rpt"/>
</dbReference>
<keyword evidence="6" id="KW-1185">Reference proteome</keyword>
<dbReference type="Gene3D" id="3.40.50.300">
    <property type="entry name" value="P-loop containing nucleotide triphosphate hydrolases"/>
    <property type="match status" value="1"/>
</dbReference>
<dbReference type="InterPro" id="IPR035994">
    <property type="entry name" value="Nucleoside_phosphorylase_sf"/>
</dbReference>
<keyword evidence="2" id="KW-0040">ANK repeat</keyword>
<evidence type="ECO:0000259" key="4">
    <source>
        <dbReference type="Pfam" id="PF24883"/>
    </source>
</evidence>
<organism evidence="5 6">
    <name type="scientific">Bipolaris oryzae ATCC 44560</name>
    <dbReference type="NCBI Taxonomy" id="930090"/>
    <lineage>
        <taxon>Eukaryota</taxon>
        <taxon>Fungi</taxon>
        <taxon>Dikarya</taxon>
        <taxon>Ascomycota</taxon>
        <taxon>Pezizomycotina</taxon>
        <taxon>Dothideomycetes</taxon>
        <taxon>Pleosporomycetidae</taxon>
        <taxon>Pleosporales</taxon>
        <taxon>Pleosporineae</taxon>
        <taxon>Pleosporaceae</taxon>
        <taxon>Bipolaris</taxon>
    </lineage>
</organism>
<feature type="domain" description="Nephrocystin 3-like N-terminal" evidence="4">
    <location>
        <begin position="361"/>
        <end position="522"/>
    </location>
</feature>
<dbReference type="PROSITE" id="PS50088">
    <property type="entry name" value="ANK_REPEAT"/>
    <property type="match status" value="3"/>
</dbReference>
<dbReference type="KEGG" id="bor:COCMIDRAFT_6696"/>
<dbReference type="OrthoDB" id="3690466at2759"/>
<dbReference type="Gene3D" id="3.40.50.1580">
    <property type="entry name" value="Nucleoside phosphorylase domain"/>
    <property type="match status" value="1"/>
</dbReference>
<evidence type="ECO:0000313" key="5">
    <source>
        <dbReference type="EMBL" id="EUC43918.1"/>
    </source>
</evidence>